<proteinExistence type="predicted"/>
<evidence type="ECO:0000313" key="3">
    <source>
        <dbReference type="EMBL" id="OKL56608.1"/>
    </source>
</evidence>
<name>A0A225AHQ5_TALAT</name>
<feature type="compositionally biased region" description="Low complexity" evidence="2">
    <location>
        <begin position="16"/>
        <end position="31"/>
    </location>
</feature>
<feature type="compositionally biased region" description="Acidic residues" evidence="2">
    <location>
        <begin position="763"/>
        <end position="777"/>
    </location>
</feature>
<evidence type="ECO:0000256" key="2">
    <source>
        <dbReference type="SAM" id="MobiDB-lite"/>
    </source>
</evidence>
<dbReference type="AlphaFoldDB" id="A0A225AHQ5"/>
<dbReference type="RefSeq" id="XP_020116729.1">
    <property type="nucleotide sequence ID" value="XM_020263041.1"/>
</dbReference>
<feature type="region of interest" description="Disordered" evidence="2">
    <location>
        <begin position="247"/>
        <end position="290"/>
    </location>
</feature>
<feature type="compositionally biased region" description="Acidic residues" evidence="2">
    <location>
        <begin position="116"/>
        <end position="126"/>
    </location>
</feature>
<gene>
    <name evidence="3" type="ORF">UA08_08149</name>
</gene>
<reference evidence="3 4" key="1">
    <citation type="submission" date="2015-06" db="EMBL/GenBank/DDBJ databases">
        <title>Talaromyces atroroseus IBT 11181 draft genome.</title>
        <authorList>
            <person name="Rasmussen K.B."/>
            <person name="Rasmussen S."/>
            <person name="Petersen B."/>
            <person name="Sicheritz-Ponten T."/>
            <person name="Mortensen U.H."/>
            <person name="Thrane U."/>
        </authorList>
    </citation>
    <scope>NUCLEOTIDE SEQUENCE [LARGE SCALE GENOMIC DNA]</scope>
    <source>
        <strain evidence="3 4">IBT 11181</strain>
    </source>
</reference>
<feature type="region of interest" description="Disordered" evidence="2">
    <location>
        <begin position="724"/>
        <end position="784"/>
    </location>
</feature>
<comment type="caution">
    <text evidence="3">The sequence shown here is derived from an EMBL/GenBank/DDBJ whole genome shotgun (WGS) entry which is preliminary data.</text>
</comment>
<dbReference type="EMBL" id="LFMY01000014">
    <property type="protein sequence ID" value="OKL56608.1"/>
    <property type="molecule type" value="Genomic_DNA"/>
</dbReference>
<feature type="region of interest" description="Disordered" evidence="2">
    <location>
        <begin position="1"/>
        <end position="154"/>
    </location>
</feature>
<keyword evidence="4" id="KW-1185">Reference proteome</keyword>
<feature type="compositionally biased region" description="Polar residues" evidence="2">
    <location>
        <begin position="90"/>
        <end position="115"/>
    </location>
</feature>
<dbReference type="GeneID" id="31007905"/>
<keyword evidence="1" id="KW-0175">Coiled coil</keyword>
<feature type="coiled-coil region" evidence="1">
    <location>
        <begin position="587"/>
        <end position="639"/>
    </location>
</feature>
<protein>
    <submittedName>
        <fullName evidence="3">Uncharacterized protein</fullName>
    </submittedName>
</protein>
<feature type="coiled-coil region" evidence="1">
    <location>
        <begin position="499"/>
        <end position="540"/>
    </location>
</feature>
<feature type="compositionally biased region" description="Low complexity" evidence="2">
    <location>
        <begin position="275"/>
        <end position="289"/>
    </location>
</feature>
<sequence length="784" mass="87795">MDIQLENRSGRKRNRTASADPSSSSPDTNDATTERSETLDDDNDGQGQQQQQQPPPPQETGPSQLPSPDQTPKRAKRVRFSEPVLAIPSRSGSLSGATGLTPTFMRTSIDAGQSQENEEEEEEEESQTPSRRNRRRSAPSTVPGTTLIDPVRTNPTHVQYYPMRQILDGRVARRLWRSGLSEEQNAIEREKKDEKKSLQKARAQIEALERKVEFYESAQANTNDISDNFDTILVGDDSTVDDSVFVSESPVLNNRHREEEQRGTEPPGLDHVEASPPTTSPKTPTADSSVQVDIQEEDCFASEEHQLMSAELSAARKEKQDLFNEWRKLKTGQSELEPNVTPNESPDSPPPDFMKQIVPAMASAIQRASSADQALEMVRGQLSNMGFSGANVDELLSQLRESIRSARLELESVLPGETPAGLIDGKSTFEALVKILKQSSGALLTERKHTKWLSDCNKALKNQFDKTLETLESERLRGKRYEEYTDASAEDMLHVRMRIQELEAELAEQAITIERQNQALKHYYEEGKNFEAIIEKLEDEKRADGEISASRVAELQAQLAKKSDIALEQAQGNSVLGNYVESEEYSTNDLVDMVKRLEANNARLLDELAKQEREIENLNARFSQESASLQSAVMELKRKNELLVSQRKEEAEFRDGMEQFFANWMEQGKKFLRTQHWSARARREKLGNGSNSADLRPLANSPTKAIRDGWSNVRLGRGKDCRTLITGDPERGARGRDSGIDLLDDSSLDPGAVTRTREKGDEGGDPMDELLDVDQGEENIQQAE</sequence>
<evidence type="ECO:0000256" key="1">
    <source>
        <dbReference type="SAM" id="Coils"/>
    </source>
</evidence>
<feature type="compositionally biased region" description="Basic and acidic residues" evidence="2">
    <location>
        <begin position="724"/>
        <end position="739"/>
    </location>
</feature>
<feature type="compositionally biased region" description="Basic and acidic residues" evidence="2">
    <location>
        <begin position="255"/>
        <end position="273"/>
    </location>
</feature>
<evidence type="ECO:0000313" key="4">
    <source>
        <dbReference type="Proteomes" id="UP000214365"/>
    </source>
</evidence>
<feature type="compositionally biased region" description="Polar residues" evidence="2">
    <location>
        <begin position="60"/>
        <end position="70"/>
    </location>
</feature>
<organism evidence="3 4">
    <name type="scientific">Talaromyces atroroseus</name>
    <dbReference type="NCBI Taxonomy" id="1441469"/>
    <lineage>
        <taxon>Eukaryota</taxon>
        <taxon>Fungi</taxon>
        <taxon>Dikarya</taxon>
        <taxon>Ascomycota</taxon>
        <taxon>Pezizomycotina</taxon>
        <taxon>Eurotiomycetes</taxon>
        <taxon>Eurotiomycetidae</taxon>
        <taxon>Eurotiales</taxon>
        <taxon>Trichocomaceae</taxon>
        <taxon>Talaromyces</taxon>
        <taxon>Talaromyces sect. Trachyspermi</taxon>
    </lineage>
</organism>
<dbReference type="STRING" id="1441469.A0A225AHQ5"/>
<feature type="coiled-coil region" evidence="1">
    <location>
        <begin position="184"/>
        <end position="225"/>
    </location>
</feature>
<dbReference type="OrthoDB" id="3532430at2759"/>
<accession>A0A225AHQ5</accession>
<dbReference type="Proteomes" id="UP000214365">
    <property type="component" value="Unassembled WGS sequence"/>
</dbReference>